<dbReference type="InterPro" id="IPR031563">
    <property type="entry name" value="MOT1/MOT2"/>
</dbReference>
<evidence type="ECO:0000313" key="2">
    <source>
        <dbReference type="EMBL" id="KAK0614155.1"/>
    </source>
</evidence>
<reference evidence="2" key="1">
    <citation type="submission" date="2023-06" db="EMBL/GenBank/DDBJ databases">
        <title>Genome-scale phylogeny and comparative genomics of the fungal order Sordariales.</title>
        <authorList>
            <consortium name="Lawrence Berkeley National Laboratory"/>
            <person name="Hensen N."/>
            <person name="Bonometti L."/>
            <person name="Westerberg I."/>
            <person name="Brannstrom I.O."/>
            <person name="Guillou S."/>
            <person name="Cros-Aarteil S."/>
            <person name="Calhoun S."/>
            <person name="Haridas S."/>
            <person name="Kuo A."/>
            <person name="Mondo S."/>
            <person name="Pangilinan J."/>
            <person name="Riley R."/>
            <person name="Labutti K."/>
            <person name="Andreopoulos B."/>
            <person name="Lipzen A."/>
            <person name="Chen C."/>
            <person name="Yanf M."/>
            <person name="Daum C."/>
            <person name="Ng V."/>
            <person name="Clum A."/>
            <person name="Steindorff A."/>
            <person name="Ohm R."/>
            <person name="Martin F."/>
            <person name="Silar P."/>
            <person name="Natvig D."/>
            <person name="Lalanne C."/>
            <person name="Gautier V."/>
            <person name="Ament-Velasquez S.L."/>
            <person name="Kruys A."/>
            <person name="Hutchinson M.I."/>
            <person name="Powell A.J."/>
            <person name="Barry K."/>
            <person name="Miller A.N."/>
            <person name="Grigoriev I.V."/>
            <person name="Debuchy R."/>
            <person name="Gladieux P."/>
            <person name="Thoren M.H."/>
            <person name="Johannesson H."/>
        </authorList>
    </citation>
    <scope>NUCLEOTIDE SEQUENCE</scope>
    <source>
        <strain evidence="2">CBS 606.72</strain>
    </source>
</reference>
<dbReference type="Pfam" id="PF16983">
    <property type="entry name" value="MFS_MOT1"/>
    <property type="match status" value="1"/>
</dbReference>
<feature type="compositionally biased region" description="Pro residues" evidence="1">
    <location>
        <begin position="81"/>
        <end position="96"/>
    </location>
</feature>
<name>A0AA39WEX5_9PEZI</name>
<dbReference type="GO" id="GO:0015098">
    <property type="term" value="F:molybdate ion transmembrane transporter activity"/>
    <property type="evidence" value="ECO:0007669"/>
    <property type="project" value="InterPro"/>
</dbReference>
<protein>
    <submittedName>
        <fullName evidence="2">Uncharacterized protein</fullName>
    </submittedName>
</protein>
<dbReference type="EMBL" id="JAULSU010000006">
    <property type="protein sequence ID" value="KAK0614155.1"/>
    <property type="molecule type" value="Genomic_DNA"/>
</dbReference>
<feature type="compositionally biased region" description="Low complexity" evidence="1">
    <location>
        <begin position="97"/>
        <end position="130"/>
    </location>
</feature>
<proteinExistence type="predicted"/>
<evidence type="ECO:0000256" key="1">
    <source>
        <dbReference type="SAM" id="MobiDB-lite"/>
    </source>
</evidence>
<organism evidence="2 3">
    <name type="scientific">Immersiella caudata</name>
    <dbReference type="NCBI Taxonomy" id="314043"/>
    <lineage>
        <taxon>Eukaryota</taxon>
        <taxon>Fungi</taxon>
        <taxon>Dikarya</taxon>
        <taxon>Ascomycota</taxon>
        <taxon>Pezizomycotina</taxon>
        <taxon>Sordariomycetes</taxon>
        <taxon>Sordariomycetidae</taxon>
        <taxon>Sordariales</taxon>
        <taxon>Lasiosphaeriaceae</taxon>
        <taxon>Immersiella</taxon>
    </lineage>
</organism>
<dbReference type="PANTHER" id="PTHR31970:SF9">
    <property type="entry name" value="MOLYBDATE TRANSPORTER 2"/>
    <property type="match status" value="1"/>
</dbReference>
<accession>A0AA39WEX5</accession>
<comment type="caution">
    <text evidence="2">The sequence shown here is derived from an EMBL/GenBank/DDBJ whole genome shotgun (WGS) entry which is preliminary data.</text>
</comment>
<dbReference type="Proteomes" id="UP001175000">
    <property type="component" value="Unassembled WGS sequence"/>
</dbReference>
<gene>
    <name evidence="2" type="ORF">B0T14DRAFT_298223</name>
</gene>
<feature type="region of interest" description="Disordered" evidence="1">
    <location>
        <begin position="81"/>
        <end position="130"/>
    </location>
</feature>
<evidence type="ECO:0000313" key="3">
    <source>
        <dbReference type="Proteomes" id="UP001175000"/>
    </source>
</evidence>
<dbReference type="AlphaFoldDB" id="A0AA39WEX5"/>
<sequence length="130" mass="13637">MGRLESLRAINRHNLRTLWQSPAAEISGAFGDLGTFLPITLALARHGSIDLSSTLVTSGIFNIVTGAIFGVPLPVQPMKQPQPSPILLSPYPPPSSPASSSAQLYYSSPPLTSSTSSQPSHPLPSSTESS</sequence>
<keyword evidence="3" id="KW-1185">Reference proteome</keyword>
<dbReference type="PANTHER" id="PTHR31970">
    <property type="match status" value="1"/>
</dbReference>